<dbReference type="InterPro" id="IPR043504">
    <property type="entry name" value="Peptidase_S1_PA_chymotrypsin"/>
</dbReference>
<protein>
    <recommendedName>
        <fullName evidence="1">Peptidase S1 domain-containing protein</fullName>
    </recommendedName>
</protein>
<dbReference type="GO" id="GO:0004252">
    <property type="term" value="F:serine-type endopeptidase activity"/>
    <property type="evidence" value="ECO:0007669"/>
    <property type="project" value="InterPro"/>
</dbReference>
<dbReference type="InterPro" id="IPR009003">
    <property type="entry name" value="Peptidase_S1_PA"/>
</dbReference>
<dbReference type="InterPro" id="IPR051333">
    <property type="entry name" value="CLIP_Serine_Protease"/>
</dbReference>
<dbReference type="SUPFAM" id="SSF50494">
    <property type="entry name" value="Trypsin-like serine proteases"/>
    <property type="match status" value="1"/>
</dbReference>
<proteinExistence type="predicted"/>
<comment type="caution">
    <text evidence="2">The sequence shown here is derived from an EMBL/GenBank/DDBJ whole genome shotgun (WGS) entry which is preliminary data.</text>
</comment>
<keyword evidence="3" id="KW-1185">Reference proteome</keyword>
<feature type="domain" description="Peptidase S1" evidence="1">
    <location>
        <begin position="129"/>
        <end position="398"/>
    </location>
</feature>
<dbReference type="GO" id="GO:0006508">
    <property type="term" value="P:proteolysis"/>
    <property type="evidence" value="ECO:0007669"/>
    <property type="project" value="InterPro"/>
</dbReference>
<dbReference type="AlphaFoldDB" id="A0AAV1LHT6"/>
<dbReference type="PANTHER" id="PTHR24260:SF145">
    <property type="entry name" value="FI17609P1-RELATED"/>
    <property type="match status" value="1"/>
</dbReference>
<evidence type="ECO:0000313" key="2">
    <source>
        <dbReference type="EMBL" id="CAK1593604.1"/>
    </source>
</evidence>
<dbReference type="EMBL" id="CAVLGL010000088">
    <property type="protein sequence ID" value="CAK1593604.1"/>
    <property type="molecule type" value="Genomic_DNA"/>
</dbReference>
<name>A0AAV1LHT6_9NEOP</name>
<dbReference type="PANTHER" id="PTHR24260">
    <property type="match status" value="1"/>
</dbReference>
<evidence type="ECO:0000313" key="3">
    <source>
        <dbReference type="Proteomes" id="UP001314205"/>
    </source>
</evidence>
<dbReference type="InterPro" id="IPR001254">
    <property type="entry name" value="Trypsin_dom"/>
</dbReference>
<reference evidence="2 3" key="1">
    <citation type="submission" date="2023-11" db="EMBL/GenBank/DDBJ databases">
        <authorList>
            <person name="Hedman E."/>
            <person name="Englund M."/>
            <person name="Stromberg M."/>
            <person name="Nyberg Akerstrom W."/>
            <person name="Nylinder S."/>
            <person name="Jareborg N."/>
            <person name="Kallberg Y."/>
            <person name="Kronander E."/>
        </authorList>
    </citation>
    <scope>NUCLEOTIDE SEQUENCE [LARGE SCALE GENOMIC DNA]</scope>
</reference>
<evidence type="ECO:0000259" key="1">
    <source>
        <dbReference type="PROSITE" id="PS50240"/>
    </source>
</evidence>
<organism evidence="2 3">
    <name type="scientific">Parnassius mnemosyne</name>
    <name type="common">clouded apollo</name>
    <dbReference type="NCBI Taxonomy" id="213953"/>
    <lineage>
        <taxon>Eukaryota</taxon>
        <taxon>Metazoa</taxon>
        <taxon>Ecdysozoa</taxon>
        <taxon>Arthropoda</taxon>
        <taxon>Hexapoda</taxon>
        <taxon>Insecta</taxon>
        <taxon>Pterygota</taxon>
        <taxon>Neoptera</taxon>
        <taxon>Endopterygota</taxon>
        <taxon>Lepidoptera</taxon>
        <taxon>Glossata</taxon>
        <taxon>Ditrysia</taxon>
        <taxon>Papilionoidea</taxon>
        <taxon>Papilionidae</taxon>
        <taxon>Parnassiinae</taxon>
        <taxon>Parnassini</taxon>
        <taxon>Parnassius</taxon>
        <taxon>Driopa</taxon>
    </lineage>
</organism>
<dbReference type="Proteomes" id="UP001314205">
    <property type="component" value="Unassembled WGS sequence"/>
</dbReference>
<dbReference type="Gene3D" id="2.40.10.10">
    <property type="entry name" value="Trypsin-like serine proteases"/>
    <property type="match status" value="1"/>
</dbReference>
<sequence>MLWKKMYDDTECTICVAVARSYNVRKIKNRHYVIGWNQHCLCDTDCEIPDQHCSGMSTSWAMLRRCLPTMCAALCVALLFAAKPSRAYQEDNDIDLNPSDPIPERCKREDGREGICVPDDQCYANFTLAIGGDIQGSELRDSGFVRDCGKNKWCCTNDTAPPTITSTDTPGCVRVYEEEEIQCPWCVALYRPGGDVARGQRTASGLYCGGALVGRRAVLTSATCVRAAAAEATWARVPAASDPARRYSVLQKVTHENYSTGTHANDFGLLVLNEDVQWDDGPQPSKGACIGLQSPLEGACFAAGFNMLEDIVMTAVTVRSGNCRTRGRRTHASKDVACGAASVTPCPIVPGAPVVCPTVTDEQGGLVITGVVRQVCIEGSAKLGKIQMHAQWLQLQLQRLGVEPINNML</sequence>
<dbReference type="PROSITE" id="PS50240">
    <property type="entry name" value="TRYPSIN_DOM"/>
    <property type="match status" value="1"/>
</dbReference>
<dbReference type="Pfam" id="PF00089">
    <property type="entry name" value="Trypsin"/>
    <property type="match status" value="1"/>
</dbReference>
<gene>
    <name evidence="2" type="ORF">PARMNEM_LOCUS13359</name>
</gene>
<accession>A0AAV1LHT6</accession>